<keyword evidence="2" id="KW-1185">Reference proteome</keyword>
<dbReference type="PANTHER" id="PTHR24168">
    <property type="entry name" value="KN MOTIF AND ANKYRIN REPEAT DOMAIN-CONTAINING"/>
    <property type="match status" value="1"/>
</dbReference>
<evidence type="ECO:0000313" key="1">
    <source>
        <dbReference type="EMBL" id="PRP80658.1"/>
    </source>
</evidence>
<dbReference type="InterPro" id="IPR036770">
    <property type="entry name" value="Ankyrin_rpt-contain_sf"/>
</dbReference>
<dbReference type="Pfam" id="PF12796">
    <property type="entry name" value="Ank_2"/>
    <property type="match status" value="1"/>
</dbReference>
<dbReference type="Gene3D" id="1.25.40.20">
    <property type="entry name" value="Ankyrin repeat-containing domain"/>
    <property type="match status" value="1"/>
</dbReference>
<dbReference type="InterPro" id="IPR047184">
    <property type="entry name" value="KANK1-4"/>
</dbReference>
<evidence type="ECO:0000313" key="2">
    <source>
        <dbReference type="Proteomes" id="UP000241769"/>
    </source>
</evidence>
<reference evidence="1 2" key="1">
    <citation type="journal article" date="2018" name="Genome Biol. Evol.">
        <title>Multiple Roots of Fruiting Body Formation in Amoebozoa.</title>
        <authorList>
            <person name="Hillmann F."/>
            <person name="Forbes G."/>
            <person name="Novohradska S."/>
            <person name="Ferling I."/>
            <person name="Riege K."/>
            <person name="Groth M."/>
            <person name="Westermann M."/>
            <person name="Marz M."/>
            <person name="Spaller T."/>
            <person name="Winckler T."/>
            <person name="Schaap P."/>
            <person name="Glockner G."/>
        </authorList>
    </citation>
    <scope>NUCLEOTIDE SEQUENCE [LARGE SCALE GENOMIC DNA]</scope>
    <source>
        <strain evidence="1 2">Jena</strain>
    </source>
</reference>
<organism evidence="1 2">
    <name type="scientific">Planoprotostelium fungivorum</name>
    <dbReference type="NCBI Taxonomy" id="1890364"/>
    <lineage>
        <taxon>Eukaryota</taxon>
        <taxon>Amoebozoa</taxon>
        <taxon>Evosea</taxon>
        <taxon>Variosea</taxon>
        <taxon>Cavosteliida</taxon>
        <taxon>Cavosteliaceae</taxon>
        <taxon>Planoprotostelium</taxon>
    </lineage>
</organism>
<dbReference type="GO" id="GO:0005856">
    <property type="term" value="C:cytoskeleton"/>
    <property type="evidence" value="ECO:0007669"/>
    <property type="project" value="TreeGrafter"/>
</dbReference>
<dbReference type="InParanoid" id="A0A2P6N9M0"/>
<dbReference type="AlphaFoldDB" id="A0A2P6N9M0"/>
<dbReference type="SUPFAM" id="SSF48403">
    <property type="entry name" value="Ankyrin repeat"/>
    <property type="match status" value="1"/>
</dbReference>
<dbReference type="GO" id="GO:0005737">
    <property type="term" value="C:cytoplasm"/>
    <property type="evidence" value="ECO:0007669"/>
    <property type="project" value="TreeGrafter"/>
</dbReference>
<dbReference type="OrthoDB" id="76098at2759"/>
<dbReference type="EMBL" id="MDYQ01000142">
    <property type="protein sequence ID" value="PRP80658.1"/>
    <property type="molecule type" value="Genomic_DNA"/>
</dbReference>
<dbReference type="Proteomes" id="UP000241769">
    <property type="component" value="Unassembled WGS sequence"/>
</dbReference>
<comment type="caution">
    <text evidence="1">The sequence shown here is derived from an EMBL/GenBank/DDBJ whole genome shotgun (WGS) entry which is preliminary data.</text>
</comment>
<dbReference type="SMART" id="SM00248">
    <property type="entry name" value="ANK"/>
    <property type="match status" value="3"/>
</dbReference>
<dbReference type="InterPro" id="IPR002110">
    <property type="entry name" value="Ankyrin_rpt"/>
</dbReference>
<gene>
    <name evidence="1" type="ORF">PROFUN_10713</name>
</gene>
<proteinExistence type="predicted"/>
<dbReference type="GO" id="GO:0030837">
    <property type="term" value="P:negative regulation of actin filament polymerization"/>
    <property type="evidence" value="ECO:0007669"/>
    <property type="project" value="InterPro"/>
</dbReference>
<sequence length="270" mass="30838">MANRIITSHDVTRVILRTVLNKDADDSLCIHENKLCKCFEHNIKWRKRFATIRRTCKLWRDIADSLSDRLTDIDMSLAVKDCKIDSIRYLLARTELKPSLSWILGITERSQDDLNEMTRLLLSDRVDPSADDNKIIIEAASLGYTEMVRLLLADPRVDPSAQDNEAFKLAVIRGHIEIVRVLLSDPRVDPSAEDNDAIRSAAQYGHVEIMRLLLSDDRVDPSTQDNYVIRRASFIETSSEMVRLLLAHPRVEPSAMDNMAIRRASRGRKS</sequence>
<name>A0A2P6N9M0_9EUKA</name>
<protein>
    <submittedName>
        <fullName evidence="1">Putative ankyrin</fullName>
    </submittedName>
</protein>
<dbReference type="PANTHER" id="PTHR24168:SF21">
    <property type="entry name" value="KANK, ISOFORM D"/>
    <property type="match status" value="1"/>
</dbReference>
<accession>A0A2P6N9M0</accession>